<feature type="repeat" description="ANK" evidence="3">
    <location>
        <begin position="192"/>
        <end position="224"/>
    </location>
</feature>
<dbReference type="Gene3D" id="1.25.40.20">
    <property type="entry name" value="Ankyrin repeat-containing domain"/>
    <property type="match status" value="2"/>
</dbReference>
<keyword evidence="2 3" id="KW-0040">ANK repeat</keyword>
<feature type="chain" id="PRO_5047292881" evidence="4">
    <location>
        <begin position="21"/>
        <end position="296"/>
    </location>
</feature>
<evidence type="ECO:0000256" key="1">
    <source>
        <dbReference type="ARBA" id="ARBA00022737"/>
    </source>
</evidence>
<gene>
    <name evidence="5" type="ORF">MU848_16820</name>
</gene>
<organism evidence="5 6">
    <name type="scientific">Sphingobium agri</name>
    <dbReference type="NCBI Taxonomy" id="2933566"/>
    <lineage>
        <taxon>Bacteria</taxon>
        <taxon>Pseudomonadati</taxon>
        <taxon>Pseudomonadota</taxon>
        <taxon>Alphaproteobacteria</taxon>
        <taxon>Sphingomonadales</taxon>
        <taxon>Sphingomonadaceae</taxon>
        <taxon>Sphingobium</taxon>
    </lineage>
</organism>
<accession>A0ABT0E1L9</accession>
<dbReference type="InterPro" id="IPR036770">
    <property type="entry name" value="Ankyrin_rpt-contain_sf"/>
</dbReference>
<dbReference type="SUPFAM" id="SSF48403">
    <property type="entry name" value="Ankyrin repeat"/>
    <property type="match status" value="1"/>
</dbReference>
<feature type="repeat" description="ANK" evidence="3">
    <location>
        <begin position="56"/>
        <end position="88"/>
    </location>
</feature>
<sequence length="296" mass="32017">MFRNMLIGLTALFMSSAAIAGDPFDDARYYLGVKQNAEALRIVDSGQFDVNMQTEEGFSLLHYAADAGNLEMVRALLARGADPSLKSRSGSTPYQMALGTMVQAEIRKAMVKASTAAGSAGQTGGAAVGRPQPTQPAGNGMCAMVRSEQVNDGRSPAMRPFLKAKDAIWYNHPDELTGLIEDCVGVDDQDQYGWTLLHHAADRDRVALAKILLDQGAKRTIRNKDGQTAPQLATSPEMKALLGTATAKPSTSNPPASRKVECQQKYQADAALSSDTTGKMRAMRRWQQCLNTGRYW</sequence>
<evidence type="ECO:0000313" key="5">
    <source>
        <dbReference type="EMBL" id="MCK0533255.1"/>
    </source>
</evidence>
<evidence type="ECO:0000256" key="2">
    <source>
        <dbReference type="ARBA" id="ARBA00023043"/>
    </source>
</evidence>
<dbReference type="PROSITE" id="PS50088">
    <property type="entry name" value="ANK_REPEAT"/>
    <property type="match status" value="2"/>
</dbReference>
<dbReference type="PANTHER" id="PTHR24171">
    <property type="entry name" value="ANKYRIN REPEAT DOMAIN-CONTAINING PROTEIN 39-RELATED"/>
    <property type="match status" value="1"/>
</dbReference>
<dbReference type="Pfam" id="PF13857">
    <property type="entry name" value="Ank_5"/>
    <property type="match status" value="1"/>
</dbReference>
<reference evidence="5 6" key="1">
    <citation type="submission" date="2022-04" db="EMBL/GenBank/DDBJ databases">
        <authorList>
            <person name="Huq M.A."/>
        </authorList>
    </citation>
    <scope>NUCLEOTIDE SEQUENCE [LARGE SCALE GENOMIC DNA]</scope>
    <source>
        <strain evidence="5 6">MAH-33</strain>
    </source>
</reference>
<keyword evidence="4" id="KW-0732">Signal</keyword>
<dbReference type="EMBL" id="JALKHS010000019">
    <property type="protein sequence ID" value="MCK0533255.1"/>
    <property type="molecule type" value="Genomic_DNA"/>
</dbReference>
<name>A0ABT0E1L9_9SPHN</name>
<evidence type="ECO:0000256" key="4">
    <source>
        <dbReference type="SAM" id="SignalP"/>
    </source>
</evidence>
<dbReference type="Proteomes" id="UP001203512">
    <property type="component" value="Unassembled WGS sequence"/>
</dbReference>
<dbReference type="PANTHER" id="PTHR24171:SF8">
    <property type="entry name" value="BRCA1-ASSOCIATED RING DOMAIN PROTEIN 1"/>
    <property type="match status" value="1"/>
</dbReference>
<keyword evidence="6" id="KW-1185">Reference proteome</keyword>
<dbReference type="RefSeq" id="WP_247234383.1">
    <property type="nucleotide sequence ID" value="NZ_JALKHS010000019.1"/>
</dbReference>
<dbReference type="Pfam" id="PF12796">
    <property type="entry name" value="Ank_2"/>
    <property type="match status" value="1"/>
</dbReference>
<evidence type="ECO:0000313" key="6">
    <source>
        <dbReference type="Proteomes" id="UP001203512"/>
    </source>
</evidence>
<dbReference type="SMART" id="SM00248">
    <property type="entry name" value="ANK"/>
    <property type="match status" value="2"/>
</dbReference>
<dbReference type="InterPro" id="IPR002110">
    <property type="entry name" value="Ankyrin_rpt"/>
</dbReference>
<feature type="signal peptide" evidence="4">
    <location>
        <begin position="1"/>
        <end position="20"/>
    </location>
</feature>
<evidence type="ECO:0000256" key="3">
    <source>
        <dbReference type="PROSITE-ProRule" id="PRU00023"/>
    </source>
</evidence>
<keyword evidence="1" id="KW-0677">Repeat</keyword>
<proteinExistence type="predicted"/>
<protein>
    <submittedName>
        <fullName evidence="5">Ankyrin repeat domain-containing protein</fullName>
    </submittedName>
</protein>
<comment type="caution">
    <text evidence="5">The sequence shown here is derived from an EMBL/GenBank/DDBJ whole genome shotgun (WGS) entry which is preliminary data.</text>
</comment>
<dbReference type="PROSITE" id="PS50297">
    <property type="entry name" value="ANK_REP_REGION"/>
    <property type="match status" value="2"/>
</dbReference>